<dbReference type="GO" id="GO:0045892">
    <property type="term" value="P:negative regulation of DNA-templated transcription"/>
    <property type="evidence" value="ECO:0007669"/>
    <property type="project" value="UniProtKB-ARBA"/>
</dbReference>
<dbReference type="AlphaFoldDB" id="A0A7H1BGP7"/>
<dbReference type="Proteomes" id="UP000516428">
    <property type="component" value="Chromosome"/>
</dbReference>
<dbReference type="Pfam" id="PF02583">
    <property type="entry name" value="Trns_repr_metal"/>
    <property type="match status" value="1"/>
</dbReference>
<name>A0A7H1BGP7_9ACTN</name>
<dbReference type="PANTHER" id="PTHR33677">
    <property type="entry name" value="TRANSCRIPTIONAL REPRESSOR FRMR-RELATED"/>
    <property type="match status" value="1"/>
</dbReference>
<dbReference type="GO" id="GO:0003677">
    <property type="term" value="F:DNA binding"/>
    <property type="evidence" value="ECO:0007669"/>
    <property type="project" value="InterPro"/>
</dbReference>
<protein>
    <submittedName>
        <fullName evidence="3">Metal-sensitive transcriptional regulator</fullName>
    </submittedName>
</protein>
<dbReference type="GO" id="GO:0046872">
    <property type="term" value="F:metal ion binding"/>
    <property type="evidence" value="ECO:0007669"/>
    <property type="project" value="InterPro"/>
</dbReference>
<evidence type="ECO:0000313" key="4">
    <source>
        <dbReference type="Proteomes" id="UP000516428"/>
    </source>
</evidence>
<evidence type="ECO:0000313" key="3">
    <source>
        <dbReference type="EMBL" id="QNS07902.1"/>
    </source>
</evidence>
<dbReference type="KEGG" id="sxn:IAG42_32695"/>
<dbReference type="InterPro" id="IPR038390">
    <property type="entry name" value="Metal_Tscrpt_repr_sf"/>
</dbReference>
<keyword evidence="4" id="KW-1185">Reference proteome</keyword>
<sequence length="90" mass="9675">MKGTDNPEAMDAVLKRLRRAQGQLAGVIAMIEAGRDCKDVVTQLAAVSRALDRAGFKIIASGMRDCMNAADGEQPPLSEEELEKLFLSLA</sequence>
<gene>
    <name evidence="3" type="ORF">IAG42_32695</name>
</gene>
<comment type="similarity">
    <text evidence="1">Belongs to the CsoR family.</text>
</comment>
<keyword evidence="2" id="KW-0186">Copper</keyword>
<reference evidence="3 4" key="1">
    <citation type="submission" date="2020-09" db="EMBL/GenBank/DDBJ databases">
        <title>A novel species.</title>
        <authorList>
            <person name="Gao J."/>
        </authorList>
    </citation>
    <scope>NUCLEOTIDE SEQUENCE [LARGE SCALE GENOMIC DNA]</scope>
    <source>
        <strain evidence="3 4">CRXT-Y-14</strain>
    </source>
</reference>
<accession>A0A7H1BGP7</accession>
<dbReference type="Gene3D" id="1.20.58.1000">
    <property type="entry name" value="Metal-sensitive repressor, helix protomer"/>
    <property type="match status" value="1"/>
</dbReference>
<dbReference type="CDD" id="cd10148">
    <property type="entry name" value="CsoR-like_DUF156"/>
    <property type="match status" value="1"/>
</dbReference>
<evidence type="ECO:0000256" key="1">
    <source>
        <dbReference type="ARBA" id="ARBA00005428"/>
    </source>
</evidence>
<proteinExistence type="inferred from homology"/>
<organism evidence="3 4">
    <name type="scientific">Streptomyces xanthii</name>
    <dbReference type="NCBI Taxonomy" id="2768069"/>
    <lineage>
        <taxon>Bacteria</taxon>
        <taxon>Bacillati</taxon>
        <taxon>Actinomycetota</taxon>
        <taxon>Actinomycetes</taxon>
        <taxon>Kitasatosporales</taxon>
        <taxon>Streptomycetaceae</taxon>
        <taxon>Streptomyces</taxon>
    </lineage>
</organism>
<dbReference type="RefSeq" id="WP_188340563.1">
    <property type="nucleotide sequence ID" value="NZ_CP061281.1"/>
</dbReference>
<dbReference type="EMBL" id="CP061281">
    <property type="protein sequence ID" value="QNS07902.1"/>
    <property type="molecule type" value="Genomic_DNA"/>
</dbReference>
<dbReference type="InterPro" id="IPR003735">
    <property type="entry name" value="Metal_Tscrpt_repr"/>
</dbReference>
<dbReference type="PANTHER" id="PTHR33677:SF5">
    <property type="entry name" value="TRANSCRIPTIONAL REPRESSOR FRMR"/>
    <property type="match status" value="1"/>
</dbReference>
<evidence type="ECO:0000256" key="2">
    <source>
        <dbReference type="ARBA" id="ARBA00023008"/>
    </source>
</evidence>